<gene>
    <name evidence="6 9" type="primary">mnmE</name>
    <name evidence="6" type="synonym">trmE</name>
    <name evidence="9" type="ORF">ENO47_00725</name>
</gene>
<dbReference type="NCBIfam" id="TIGR00231">
    <property type="entry name" value="small_GTP"/>
    <property type="match status" value="1"/>
</dbReference>
<dbReference type="CDD" id="cd14858">
    <property type="entry name" value="TrmE_N"/>
    <property type="match status" value="1"/>
</dbReference>
<feature type="binding site" evidence="6">
    <location>
        <position position="122"/>
    </location>
    <ligand>
        <name>(6S)-5-formyl-5,6,7,8-tetrahydrofolate</name>
        <dbReference type="ChEBI" id="CHEBI:57457"/>
    </ligand>
</feature>
<dbReference type="EC" id="3.6.-.-" evidence="6"/>
<dbReference type="HAMAP" id="MF_00379">
    <property type="entry name" value="GTPase_MnmE"/>
    <property type="match status" value="1"/>
</dbReference>
<dbReference type="FunFam" id="3.40.50.300:FF:000494">
    <property type="entry name" value="tRNA modification GTPase MnmE"/>
    <property type="match status" value="1"/>
</dbReference>
<feature type="binding site" evidence="6">
    <location>
        <begin position="272"/>
        <end position="275"/>
    </location>
    <ligand>
        <name>GTP</name>
        <dbReference type="ChEBI" id="CHEBI:37565"/>
    </ligand>
</feature>
<keyword evidence="6" id="KW-0963">Cytoplasm</keyword>
<dbReference type="InterPro" id="IPR004520">
    <property type="entry name" value="GTPase_MnmE"/>
</dbReference>
<keyword evidence="2 6" id="KW-0819">tRNA processing</keyword>
<name>A0A7C2YV73_9AQUI</name>
<dbReference type="Pfam" id="PF12631">
    <property type="entry name" value="MnmE_helical"/>
    <property type="match status" value="1"/>
</dbReference>
<evidence type="ECO:0000256" key="3">
    <source>
        <dbReference type="ARBA" id="ARBA00022741"/>
    </source>
</evidence>
<keyword evidence="6" id="KW-0460">Magnesium</keyword>
<evidence type="ECO:0000256" key="2">
    <source>
        <dbReference type="ARBA" id="ARBA00022694"/>
    </source>
</evidence>
<dbReference type="InterPro" id="IPR027266">
    <property type="entry name" value="TrmE/GcvT-like"/>
</dbReference>
<dbReference type="InterPro" id="IPR018948">
    <property type="entry name" value="GTP-bd_TrmE_N"/>
</dbReference>
<dbReference type="PROSITE" id="PS51709">
    <property type="entry name" value="G_TRME"/>
    <property type="match status" value="1"/>
</dbReference>
<evidence type="ECO:0000259" key="8">
    <source>
        <dbReference type="PROSITE" id="PS51709"/>
    </source>
</evidence>
<dbReference type="PANTHER" id="PTHR42714">
    <property type="entry name" value="TRNA MODIFICATION GTPASE GTPBP3"/>
    <property type="match status" value="1"/>
</dbReference>
<feature type="binding site" evidence="6">
    <location>
        <position position="24"/>
    </location>
    <ligand>
        <name>(6S)-5-formyl-5,6,7,8-tetrahydrofolate</name>
        <dbReference type="ChEBI" id="CHEBI:57457"/>
    </ligand>
</feature>
<evidence type="ECO:0000313" key="9">
    <source>
        <dbReference type="EMBL" id="HEW45191.1"/>
    </source>
</evidence>
<accession>A0A7C2YV73</accession>
<feature type="binding site" evidence="6">
    <location>
        <position position="252"/>
    </location>
    <ligand>
        <name>K(+)</name>
        <dbReference type="ChEBI" id="CHEBI:29103"/>
    </ligand>
</feature>
<comment type="subunit">
    <text evidence="6">Homodimer. Heterotetramer of two MnmE and two MnmG subunits.</text>
</comment>
<keyword evidence="6" id="KW-0378">Hydrolase</keyword>
<keyword evidence="4 6" id="KW-0630">Potassium</keyword>
<evidence type="ECO:0000256" key="1">
    <source>
        <dbReference type="ARBA" id="ARBA00011043"/>
    </source>
</evidence>
<organism evidence="9">
    <name type="scientific">Hydrogenobacter sp</name>
    <dbReference type="NCBI Taxonomy" id="2152829"/>
    <lineage>
        <taxon>Bacteria</taxon>
        <taxon>Pseudomonadati</taxon>
        <taxon>Aquificota</taxon>
        <taxon>Aquificia</taxon>
        <taxon>Aquificales</taxon>
        <taxon>Aquificaceae</taxon>
        <taxon>Hydrogenobacter</taxon>
    </lineage>
</organism>
<keyword evidence="6" id="KW-0479">Metal-binding</keyword>
<dbReference type="NCBIfam" id="TIGR00450">
    <property type="entry name" value="mnmE_trmE_thdF"/>
    <property type="match status" value="1"/>
</dbReference>
<feature type="binding site" evidence="6">
    <location>
        <position position="253"/>
    </location>
    <ligand>
        <name>Mg(2+)</name>
        <dbReference type="ChEBI" id="CHEBI:18420"/>
    </ligand>
</feature>
<feature type="binding site" evidence="6">
    <location>
        <position position="450"/>
    </location>
    <ligand>
        <name>(6S)-5-formyl-5,6,7,8-tetrahydrofolate</name>
        <dbReference type="ChEBI" id="CHEBI:57457"/>
    </ligand>
</feature>
<dbReference type="GO" id="GO:0046872">
    <property type="term" value="F:metal ion binding"/>
    <property type="evidence" value="ECO:0007669"/>
    <property type="project" value="UniProtKB-KW"/>
</dbReference>
<comment type="cofactor">
    <cofactor evidence="6">
        <name>K(+)</name>
        <dbReference type="ChEBI" id="CHEBI:29103"/>
    </cofactor>
    <text evidence="6">Binds 1 potassium ion per subunit.</text>
</comment>
<dbReference type="GO" id="GO:0003924">
    <property type="term" value="F:GTPase activity"/>
    <property type="evidence" value="ECO:0007669"/>
    <property type="project" value="UniProtKB-UniRule"/>
</dbReference>
<feature type="binding site" evidence="6">
    <location>
        <position position="249"/>
    </location>
    <ligand>
        <name>K(+)</name>
        <dbReference type="ChEBI" id="CHEBI:29103"/>
    </ligand>
</feature>
<dbReference type="GO" id="GO:0005829">
    <property type="term" value="C:cytosol"/>
    <property type="evidence" value="ECO:0007669"/>
    <property type="project" value="TreeGrafter"/>
</dbReference>
<feature type="binding site" evidence="6">
    <location>
        <position position="83"/>
    </location>
    <ligand>
        <name>(6S)-5-formyl-5,6,7,8-tetrahydrofolate</name>
        <dbReference type="ChEBI" id="CHEBI:57457"/>
    </ligand>
</feature>
<dbReference type="Pfam" id="PF01926">
    <property type="entry name" value="MMR_HSR1"/>
    <property type="match status" value="1"/>
</dbReference>
<evidence type="ECO:0000256" key="6">
    <source>
        <dbReference type="HAMAP-Rule" id="MF_00379"/>
    </source>
</evidence>
<dbReference type="Pfam" id="PF10396">
    <property type="entry name" value="TrmE_N"/>
    <property type="match status" value="1"/>
</dbReference>
<sequence>MIKQREPIVAIATPFGESAIGAIRLSGLDVLNRIRDLIVIKGKLRPRYAHYVKIRDEKGEILDEGILIYYPSPKSYTGEDMVEIFLHGNSLILRKALELFISKGIRLAEPGEFTKRAFLNGKMDLLQAEAVADLIGSKSERALRAAQRQLQGELSSLINSLRERLLEILAYVEADIEFSEEDIPTLSKEQIIYLLKDIVQSIERLLSTVRTGEYLRRGINLAIVGKPNVGKSSLFNALLGTERAITTPIPGTTRDFLQESLTLKGIPINLIDTAGIRHTEDPVEKIGVERSLQKLKSADLVLFVVDGSSPLEEEDLSIYNLVKPLAHMVVINKADLPLKEEVLRAFPDAIKVSAVKGEGVEELKEALLERLGVYALDSMQVYLSVRHENLLKKSKEVLKSLINKLETGDIFPEILMLDLREAISYLEEIVGVISTEDILGSIFSRFCIGK</sequence>
<dbReference type="InterPro" id="IPR025867">
    <property type="entry name" value="MnmE_helical"/>
</dbReference>
<dbReference type="Gene3D" id="3.40.50.300">
    <property type="entry name" value="P-loop containing nucleotide triphosphate hydrolases"/>
    <property type="match status" value="1"/>
</dbReference>
<dbReference type="AlphaFoldDB" id="A0A7C2YV73"/>
<feature type="binding site" evidence="6">
    <location>
        <begin position="332"/>
        <end position="335"/>
    </location>
    <ligand>
        <name>GTP</name>
        <dbReference type="ChEBI" id="CHEBI:37565"/>
    </ligand>
</feature>
<dbReference type="Gene3D" id="3.30.1360.120">
    <property type="entry name" value="Probable tRNA modification gtpase trme, domain 1"/>
    <property type="match status" value="1"/>
</dbReference>
<keyword evidence="5 6" id="KW-0342">GTP-binding</keyword>
<dbReference type="PRINTS" id="PR00326">
    <property type="entry name" value="GTP1OBG"/>
</dbReference>
<dbReference type="InterPro" id="IPR005225">
    <property type="entry name" value="Small_GTP-bd"/>
</dbReference>
<reference evidence="9" key="1">
    <citation type="journal article" date="2020" name="mSystems">
        <title>Genome- and Community-Level Interaction Insights into Carbon Utilization and Element Cycling Functions of Hydrothermarchaeota in Hydrothermal Sediment.</title>
        <authorList>
            <person name="Zhou Z."/>
            <person name="Liu Y."/>
            <person name="Xu W."/>
            <person name="Pan J."/>
            <person name="Luo Z.H."/>
            <person name="Li M."/>
        </authorList>
    </citation>
    <scope>NUCLEOTIDE SEQUENCE [LARGE SCALE GENOMIC DNA]</scope>
    <source>
        <strain evidence="9">SpSt-132</strain>
    </source>
</reference>
<feature type="binding site" evidence="6">
    <location>
        <position position="228"/>
    </location>
    <ligand>
        <name>K(+)</name>
        <dbReference type="ChEBI" id="CHEBI:29103"/>
    </ligand>
</feature>
<dbReference type="Gene3D" id="1.20.120.430">
    <property type="entry name" value="tRNA modification GTPase MnmE domain 2"/>
    <property type="match status" value="1"/>
</dbReference>
<protein>
    <recommendedName>
        <fullName evidence="6">tRNA modification GTPase MnmE</fullName>
        <ecNumber evidence="6">3.6.-.-</ecNumber>
    </recommendedName>
</protein>
<dbReference type="EMBL" id="DSFP01000016">
    <property type="protein sequence ID" value="HEW45191.1"/>
    <property type="molecule type" value="Genomic_DNA"/>
</dbReference>
<comment type="similarity">
    <text evidence="1 6 7">Belongs to the TRAFAC class TrmE-Era-EngA-EngB-Septin-like GTPase superfamily. TrmE GTPase family.</text>
</comment>
<comment type="caution">
    <text evidence="6">Lacks conserved residue(s) required for the propagation of feature annotation.</text>
</comment>
<feature type="binding site" evidence="6">
    <location>
        <begin position="247"/>
        <end position="253"/>
    </location>
    <ligand>
        <name>GTP</name>
        <dbReference type="ChEBI" id="CHEBI:37565"/>
    </ligand>
</feature>
<dbReference type="InterPro" id="IPR027417">
    <property type="entry name" value="P-loop_NTPase"/>
</dbReference>
<dbReference type="PANTHER" id="PTHR42714:SF2">
    <property type="entry name" value="TRNA MODIFICATION GTPASE GTPBP3, MITOCHONDRIAL"/>
    <property type="match status" value="1"/>
</dbReference>
<feature type="binding site" evidence="6">
    <location>
        <begin position="228"/>
        <end position="233"/>
    </location>
    <ligand>
        <name>GTP</name>
        <dbReference type="ChEBI" id="CHEBI:37565"/>
    </ligand>
</feature>
<comment type="caution">
    <text evidence="9">The sequence shown here is derived from an EMBL/GenBank/DDBJ whole genome shotgun (WGS) entry which is preliminary data.</text>
</comment>
<keyword evidence="3 6" id="KW-0547">Nucleotide-binding</keyword>
<feature type="binding site" evidence="6">
    <location>
        <position position="232"/>
    </location>
    <ligand>
        <name>Mg(2+)</name>
        <dbReference type="ChEBI" id="CHEBI:18420"/>
    </ligand>
</feature>
<feature type="domain" description="TrmE-type G" evidence="8">
    <location>
        <begin position="218"/>
        <end position="372"/>
    </location>
</feature>
<dbReference type="CDD" id="cd04164">
    <property type="entry name" value="trmE"/>
    <property type="match status" value="1"/>
</dbReference>
<dbReference type="GO" id="GO:0002098">
    <property type="term" value="P:tRNA wobble uridine modification"/>
    <property type="evidence" value="ECO:0007669"/>
    <property type="project" value="TreeGrafter"/>
</dbReference>
<feature type="binding site" evidence="6">
    <location>
        <position position="247"/>
    </location>
    <ligand>
        <name>K(+)</name>
        <dbReference type="ChEBI" id="CHEBI:29103"/>
    </ligand>
</feature>
<dbReference type="NCBIfam" id="NF003661">
    <property type="entry name" value="PRK05291.1-3"/>
    <property type="match status" value="1"/>
</dbReference>
<dbReference type="GO" id="GO:0030488">
    <property type="term" value="P:tRNA methylation"/>
    <property type="evidence" value="ECO:0007669"/>
    <property type="project" value="TreeGrafter"/>
</dbReference>
<proteinExistence type="inferred from homology"/>
<evidence type="ECO:0000256" key="4">
    <source>
        <dbReference type="ARBA" id="ARBA00022958"/>
    </source>
</evidence>
<dbReference type="InterPro" id="IPR031168">
    <property type="entry name" value="G_TrmE"/>
</dbReference>
<dbReference type="InterPro" id="IPR027368">
    <property type="entry name" value="MnmE_dom2"/>
</dbReference>
<comment type="subcellular location">
    <subcellularLocation>
        <location evidence="6">Cytoplasm</location>
    </subcellularLocation>
</comment>
<dbReference type="InterPro" id="IPR006073">
    <property type="entry name" value="GTP-bd"/>
</dbReference>
<dbReference type="GO" id="GO:0005525">
    <property type="term" value="F:GTP binding"/>
    <property type="evidence" value="ECO:0007669"/>
    <property type="project" value="UniProtKB-UniRule"/>
</dbReference>
<evidence type="ECO:0000256" key="5">
    <source>
        <dbReference type="ARBA" id="ARBA00023134"/>
    </source>
</evidence>
<dbReference type="SUPFAM" id="SSF52540">
    <property type="entry name" value="P-loop containing nucleoside triphosphate hydrolases"/>
    <property type="match status" value="1"/>
</dbReference>
<evidence type="ECO:0000256" key="7">
    <source>
        <dbReference type="RuleBase" id="RU003313"/>
    </source>
</evidence>
<comment type="function">
    <text evidence="6">Exhibits a very high intrinsic GTPase hydrolysis rate. Involved in the addition of a carboxymethylaminomethyl (cmnm) group at the wobble position (U34) of certain tRNAs, forming tRNA-cmnm(5)s(2)U34.</text>
</comment>